<feature type="transmembrane region" description="Helical" evidence="1">
    <location>
        <begin position="112"/>
        <end position="132"/>
    </location>
</feature>
<dbReference type="EMBL" id="AGEJ01000016">
    <property type="protein sequence ID" value="EMD16713.1"/>
    <property type="molecule type" value="Genomic_DNA"/>
</dbReference>
<sequence length="259" mass="30266">MIISRYFIGFVFFSFLGWVWECLFCMINTGKWENRGFLFGPYCPIYGSAVMLAYFIFGHHRLSVNSSLIIVFLICMIGSAVIEYVTSYILEKIYHARWWDYSNIPFNIKGRIALPISVAFGIAGIIIVKFVFPIVNNHFPPHHSLFAESLSLLLMGLISIDLGVTLSTLSEVVYHLNMTEKQLGNRIQWIYDRVGEETEELREQWDNYSNYITIKISQVAESINRREWKSLKKMTHFTTNNQTYIVNKLKKLKDRMNKK</sequence>
<evidence type="ECO:0000313" key="2">
    <source>
        <dbReference type="EMBL" id="EMD16713.1"/>
    </source>
</evidence>
<name>M2NER9_9FIRM</name>
<keyword evidence="1" id="KW-1133">Transmembrane helix</keyword>
<keyword evidence="3" id="KW-1185">Reference proteome</keyword>
<feature type="transmembrane region" description="Helical" evidence="1">
    <location>
        <begin position="152"/>
        <end position="176"/>
    </location>
</feature>
<dbReference type="RefSeq" id="WP_004802788.1">
    <property type="nucleotide sequence ID" value="NZ_KB446648.1"/>
</dbReference>
<evidence type="ECO:0000256" key="1">
    <source>
        <dbReference type="SAM" id="Phobius"/>
    </source>
</evidence>
<dbReference type="InterPro" id="IPR010540">
    <property type="entry name" value="CmpB_TMEM229"/>
</dbReference>
<comment type="caution">
    <text evidence="2">The sequence shown here is derived from an EMBL/GenBank/DDBJ whole genome shotgun (WGS) entry which is preliminary data.</text>
</comment>
<dbReference type="STRING" id="999415.HMPREF9943_01042"/>
<keyword evidence="1" id="KW-0812">Transmembrane</keyword>
<dbReference type="Proteomes" id="UP000011758">
    <property type="component" value="Unassembled WGS sequence"/>
</dbReference>
<reference evidence="2 3" key="1">
    <citation type="submission" date="2013-02" db="EMBL/GenBank/DDBJ databases">
        <title>The Genome Sequence of Lactobacillus catenaformis F0143.</title>
        <authorList>
            <consortium name="The Broad Institute Genome Sequencing Platform"/>
            <person name="Earl A."/>
            <person name="Ward D."/>
            <person name="Feldgarden M."/>
            <person name="Gevers D."/>
            <person name="Izard J."/>
            <person name="Blanton J.M."/>
            <person name="Mathney J."/>
            <person name="Dewhirst F.E."/>
            <person name="Young S.K."/>
            <person name="Zeng Q."/>
            <person name="Gargeya S."/>
            <person name="Fitzgerald M."/>
            <person name="Haas B."/>
            <person name="Abouelleil A."/>
            <person name="Alvarado L."/>
            <person name="Arachchi H.M."/>
            <person name="Berlin A."/>
            <person name="Chapman S.B."/>
            <person name="Gearin G."/>
            <person name="Goldberg J."/>
            <person name="Griggs A."/>
            <person name="Gujja S."/>
            <person name="Hansen M."/>
            <person name="Heiman D."/>
            <person name="Howarth C."/>
            <person name="Larimer J."/>
            <person name="Lui A."/>
            <person name="MacDonald P.J.P."/>
            <person name="McCowen C."/>
            <person name="Montmayeur A."/>
            <person name="Murphy C."/>
            <person name="Neiman D."/>
            <person name="Pearson M."/>
            <person name="Priest M."/>
            <person name="Roberts A."/>
            <person name="Saif S."/>
            <person name="Shea T."/>
            <person name="Sisk P."/>
            <person name="Stolte C."/>
            <person name="Sykes S."/>
            <person name="Wortman J."/>
            <person name="Nusbaum C."/>
            <person name="Birren B."/>
        </authorList>
    </citation>
    <scope>NUCLEOTIDE SEQUENCE [LARGE SCALE GENOMIC DNA]</scope>
    <source>
        <strain evidence="2 3">OT 569</strain>
    </source>
</reference>
<feature type="transmembrane region" description="Helical" evidence="1">
    <location>
        <begin position="39"/>
        <end position="57"/>
    </location>
</feature>
<proteinExistence type="predicted"/>
<accession>M2NER9</accession>
<keyword evidence="1" id="KW-0472">Membrane</keyword>
<organism evidence="2 3">
    <name type="scientific">Eggerthia catenaformis OT 569 = DSM 20559</name>
    <dbReference type="NCBI Taxonomy" id="999415"/>
    <lineage>
        <taxon>Bacteria</taxon>
        <taxon>Bacillati</taxon>
        <taxon>Bacillota</taxon>
        <taxon>Erysipelotrichia</taxon>
        <taxon>Erysipelotrichales</taxon>
        <taxon>Coprobacillaceae</taxon>
        <taxon>Eggerthia</taxon>
    </lineage>
</organism>
<evidence type="ECO:0008006" key="4">
    <source>
        <dbReference type="Google" id="ProtNLM"/>
    </source>
</evidence>
<feature type="transmembrane region" description="Helical" evidence="1">
    <location>
        <begin position="69"/>
        <end position="91"/>
    </location>
</feature>
<protein>
    <recommendedName>
        <fullName evidence="4">ABC transporter permease</fullName>
    </recommendedName>
</protein>
<dbReference type="Pfam" id="PF06541">
    <property type="entry name" value="ABC_trans_CmpB"/>
    <property type="match status" value="1"/>
</dbReference>
<feature type="transmembrane region" description="Helical" evidence="1">
    <location>
        <begin position="6"/>
        <end position="27"/>
    </location>
</feature>
<gene>
    <name evidence="2" type="ORF">HMPREF9943_01042</name>
</gene>
<dbReference type="BioCyc" id="ECAT999415-HMP:GTTI-1068-MONOMER"/>
<dbReference type="AlphaFoldDB" id="M2NER9"/>
<dbReference type="eggNOG" id="COG4905">
    <property type="taxonomic scope" value="Bacteria"/>
</dbReference>
<evidence type="ECO:0000313" key="3">
    <source>
        <dbReference type="Proteomes" id="UP000011758"/>
    </source>
</evidence>
<dbReference type="OrthoDB" id="9789229at2"/>